<accession>A0A0L0GEP1</accession>
<keyword evidence="1" id="KW-0479">Metal-binding</keyword>
<protein>
    <recommendedName>
        <fullName evidence="6">Chaperone DnaJ C-terminal domain-containing protein</fullName>
    </recommendedName>
</protein>
<feature type="compositionally biased region" description="Polar residues" evidence="5">
    <location>
        <begin position="166"/>
        <end position="187"/>
    </location>
</feature>
<dbReference type="GO" id="GO:0008270">
    <property type="term" value="F:zinc ion binding"/>
    <property type="evidence" value="ECO:0007669"/>
    <property type="project" value="UniProtKB-KW"/>
</dbReference>
<feature type="region of interest" description="Disordered" evidence="5">
    <location>
        <begin position="201"/>
        <end position="243"/>
    </location>
</feature>
<evidence type="ECO:0000259" key="6">
    <source>
        <dbReference type="Pfam" id="PF01556"/>
    </source>
</evidence>
<dbReference type="RefSeq" id="XP_014161389.1">
    <property type="nucleotide sequence ID" value="XM_014305914.1"/>
</dbReference>
<dbReference type="InterPro" id="IPR044713">
    <property type="entry name" value="DNJA1/2-like"/>
</dbReference>
<evidence type="ECO:0000256" key="1">
    <source>
        <dbReference type="ARBA" id="ARBA00022723"/>
    </source>
</evidence>
<dbReference type="OrthoDB" id="550424at2759"/>
<evidence type="ECO:0000256" key="5">
    <source>
        <dbReference type="SAM" id="MobiDB-lite"/>
    </source>
</evidence>
<dbReference type="eggNOG" id="KOG0712">
    <property type="taxonomic scope" value="Eukaryota"/>
</dbReference>
<dbReference type="Pfam" id="PF01556">
    <property type="entry name" value="DnaJ_C"/>
    <property type="match status" value="1"/>
</dbReference>
<evidence type="ECO:0000313" key="8">
    <source>
        <dbReference type="Proteomes" id="UP000054560"/>
    </source>
</evidence>
<dbReference type="CDD" id="cd10747">
    <property type="entry name" value="DnaJ_C"/>
    <property type="match status" value="1"/>
</dbReference>
<keyword evidence="3" id="KW-0863">Zinc-finger</keyword>
<evidence type="ECO:0000313" key="7">
    <source>
        <dbReference type="EMBL" id="KNC87487.1"/>
    </source>
</evidence>
<dbReference type="STRING" id="667725.A0A0L0GEP1"/>
<proteinExistence type="predicted"/>
<dbReference type="GO" id="GO:0030544">
    <property type="term" value="F:Hsp70 protein binding"/>
    <property type="evidence" value="ECO:0007669"/>
    <property type="project" value="InterPro"/>
</dbReference>
<dbReference type="GO" id="GO:0006457">
    <property type="term" value="P:protein folding"/>
    <property type="evidence" value="ECO:0007669"/>
    <property type="project" value="InterPro"/>
</dbReference>
<reference evidence="7 8" key="1">
    <citation type="submission" date="2011-02" db="EMBL/GenBank/DDBJ databases">
        <title>The Genome Sequence of Sphaeroforma arctica JP610.</title>
        <authorList>
            <consortium name="The Broad Institute Genome Sequencing Platform"/>
            <person name="Russ C."/>
            <person name="Cuomo C."/>
            <person name="Young S.K."/>
            <person name="Zeng Q."/>
            <person name="Gargeya S."/>
            <person name="Alvarado L."/>
            <person name="Berlin A."/>
            <person name="Chapman S.B."/>
            <person name="Chen Z."/>
            <person name="Freedman E."/>
            <person name="Gellesch M."/>
            <person name="Goldberg J."/>
            <person name="Griggs A."/>
            <person name="Gujja S."/>
            <person name="Heilman E."/>
            <person name="Heiman D."/>
            <person name="Howarth C."/>
            <person name="Mehta T."/>
            <person name="Neiman D."/>
            <person name="Pearson M."/>
            <person name="Roberts A."/>
            <person name="Saif S."/>
            <person name="Shea T."/>
            <person name="Shenoy N."/>
            <person name="Sisk P."/>
            <person name="Stolte C."/>
            <person name="Sykes S."/>
            <person name="White J."/>
            <person name="Yandava C."/>
            <person name="Burger G."/>
            <person name="Gray M.W."/>
            <person name="Holland P.W.H."/>
            <person name="King N."/>
            <person name="Lang F.B.F."/>
            <person name="Roger A.J."/>
            <person name="Ruiz-Trillo I."/>
            <person name="Haas B."/>
            <person name="Nusbaum C."/>
            <person name="Birren B."/>
        </authorList>
    </citation>
    <scope>NUCLEOTIDE SEQUENCE [LARGE SCALE GENOMIC DNA]</scope>
    <source>
        <strain evidence="7 8">JP610</strain>
    </source>
</reference>
<feature type="region of interest" description="Disordered" evidence="5">
    <location>
        <begin position="155"/>
        <end position="187"/>
    </location>
</feature>
<keyword evidence="8" id="KW-1185">Reference proteome</keyword>
<evidence type="ECO:0000256" key="3">
    <source>
        <dbReference type="ARBA" id="ARBA00022771"/>
    </source>
</evidence>
<dbReference type="Proteomes" id="UP000054560">
    <property type="component" value="Unassembled WGS sequence"/>
</dbReference>
<evidence type="ECO:0000256" key="2">
    <source>
        <dbReference type="ARBA" id="ARBA00022737"/>
    </source>
</evidence>
<dbReference type="SUPFAM" id="SSF49493">
    <property type="entry name" value="HSP40/DnaJ peptide-binding domain"/>
    <property type="match status" value="1"/>
</dbReference>
<name>A0A0L0GEP1_9EUKA</name>
<keyword evidence="4" id="KW-0862">Zinc</keyword>
<dbReference type="PANTHER" id="PTHR43888">
    <property type="entry name" value="DNAJ-LIKE-2, ISOFORM A-RELATED"/>
    <property type="match status" value="1"/>
</dbReference>
<dbReference type="EMBL" id="KQ241608">
    <property type="protein sequence ID" value="KNC87487.1"/>
    <property type="molecule type" value="Genomic_DNA"/>
</dbReference>
<dbReference type="InterPro" id="IPR002939">
    <property type="entry name" value="DnaJ_C"/>
</dbReference>
<feature type="domain" description="Chaperone DnaJ C-terminal" evidence="6">
    <location>
        <begin position="1"/>
        <end position="115"/>
    </location>
</feature>
<gene>
    <name evidence="7" type="ORF">SARC_00421</name>
</gene>
<sequence length="243" mass="26674">MKDGDRITLEAQGDQQAAGRPEADIVVVLQERENLRFRRKGDDLCTTLEIMLVEALCGFTRYITFVNNKKLAVTCAPGQVTTEGHRRCIPGLGMPIRGSPGKHGRLIVEFTVMFPPDNFADEASMAMLEGLLPPRPDLPAPRDDEEVHPGEFELQEMEDSDGGSELSGQYNSRPTMDNHTPSHGTRQVNLGDAMHMYRGRASLTSVPSSEMMGPMGDGDSFGSYMNQHGGGIGHQQQRDCQAQ</sequence>
<evidence type="ECO:0000256" key="4">
    <source>
        <dbReference type="ARBA" id="ARBA00022833"/>
    </source>
</evidence>
<dbReference type="Gene3D" id="2.60.260.20">
    <property type="entry name" value="Urease metallochaperone UreE, N-terminal domain"/>
    <property type="match status" value="1"/>
</dbReference>
<dbReference type="AlphaFoldDB" id="A0A0L0GEP1"/>
<dbReference type="InterPro" id="IPR008971">
    <property type="entry name" value="HSP40/DnaJ_pept-bd"/>
</dbReference>
<keyword evidence="2" id="KW-0677">Repeat</keyword>
<dbReference type="GO" id="GO:0051082">
    <property type="term" value="F:unfolded protein binding"/>
    <property type="evidence" value="ECO:0007669"/>
    <property type="project" value="InterPro"/>
</dbReference>
<organism evidence="7 8">
    <name type="scientific">Sphaeroforma arctica JP610</name>
    <dbReference type="NCBI Taxonomy" id="667725"/>
    <lineage>
        <taxon>Eukaryota</taxon>
        <taxon>Ichthyosporea</taxon>
        <taxon>Ichthyophonida</taxon>
        <taxon>Sphaeroforma</taxon>
    </lineage>
</organism>
<dbReference type="FunFam" id="2.60.260.20:FF:000003">
    <property type="entry name" value="DnaJ subfamily A member 2"/>
    <property type="match status" value="1"/>
</dbReference>
<dbReference type="GeneID" id="25900925"/>